<accession>A0ABT5JH02</accession>
<dbReference type="InterPro" id="IPR025943">
    <property type="entry name" value="Sigma_54_int_dom_ATP-bd_2"/>
</dbReference>
<evidence type="ECO:0000259" key="8">
    <source>
        <dbReference type="PROSITE" id="PS50045"/>
    </source>
</evidence>
<dbReference type="InterPro" id="IPR035965">
    <property type="entry name" value="PAS-like_dom_sf"/>
</dbReference>
<dbReference type="Gene3D" id="1.10.10.60">
    <property type="entry name" value="Homeodomain-like"/>
    <property type="match status" value="1"/>
</dbReference>
<evidence type="ECO:0000313" key="10">
    <source>
        <dbReference type="EMBL" id="MDC7788882.1"/>
    </source>
</evidence>
<dbReference type="Pfam" id="PF02954">
    <property type="entry name" value="HTH_8"/>
    <property type="match status" value="1"/>
</dbReference>
<dbReference type="Gene3D" id="1.10.8.60">
    <property type="match status" value="1"/>
</dbReference>
<organism evidence="10 11">
    <name type="scientific">Rhodoplanes tepidamans</name>
    <name type="common">Rhodoplanes cryptolactis</name>
    <dbReference type="NCBI Taxonomy" id="200616"/>
    <lineage>
        <taxon>Bacteria</taxon>
        <taxon>Pseudomonadati</taxon>
        <taxon>Pseudomonadota</taxon>
        <taxon>Alphaproteobacteria</taxon>
        <taxon>Hyphomicrobiales</taxon>
        <taxon>Nitrobacteraceae</taxon>
        <taxon>Rhodoplanes</taxon>
    </lineage>
</organism>
<keyword evidence="7" id="KW-0804">Transcription</keyword>
<dbReference type="InterPro" id="IPR000014">
    <property type="entry name" value="PAS"/>
</dbReference>
<dbReference type="PROSITE" id="PS00688">
    <property type="entry name" value="SIGMA54_INTERACT_3"/>
    <property type="match status" value="1"/>
</dbReference>
<proteinExistence type="predicted"/>
<evidence type="ECO:0000256" key="3">
    <source>
        <dbReference type="ARBA" id="ARBA00023012"/>
    </source>
</evidence>
<dbReference type="SUPFAM" id="SSF159800">
    <property type="entry name" value="PrpR receptor domain-like"/>
    <property type="match status" value="1"/>
</dbReference>
<evidence type="ECO:0000256" key="7">
    <source>
        <dbReference type="ARBA" id="ARBA00023163"/>
    </source>
</evidence>
<dbReference type="PROSITE" id="PS50045">
    <property type="entry name" value="SIGMA54_INTERACT_4"/>
    <property type="match status" value="1"/>
</dbReference>
<reference evidence="10" key="1">
    <citation type="journal article" date="2023" name="Microbiol Resour">
        <title>Genome Sequences of Rhodoplanes serenus and Two Thermotolerant Strains, Rhodoplanes tepidamans and 'Rhodoplanes cryptolactis,' Further Refine the Genus.</title>
        <authorList>
            <person name="Rayyan A.A."/>
            <person name="Kyndt J.A."/>
        </authorList>
    </citation>
    <scope>NUCLEOTIDE SEQUENCE</scope>
    <source>
        <strain evidence="10">DSM 9987</strain>
    </source>
</reference>
<dbReference type="Pfam" id="PF06506">
    <property type="entry name" value="PrpR_N"/>
    <property type="match status" value="1"/>
</dbReference>
<dbReference type="PANTHER" id="PTHR32071">
    <property type="entry name" value="TRANSCRIPTIONAL REGULATORY PROTEIN"/>
    <property type="match status" value="1"/>
</dbReference>
<dbReference type="SUPFAM" id="SSF55785">
    <property type="entry name" value="PYP-like sensor domain (PAS domain)"/>
    <property type="match status" value="1"/>
</dbReference>
<dbReference type="PANTHER" id="PTHR32071:SF74">
    <property type="entry name" value="TRANSCRIPTIONAL ACTIVATOR ROCR"/>
    <property type="match status" value="1"/>
</dbReference>
<feature type="domain" description="PAS" evidence="9">
    <location>
        <begin position="195"/>
        <end position="239"/>
    </location>
</feature>
<dbReference type="Pfam" id="PF00158">
    <property type="entry name" value="Sigma54_activat"/>
    <property type="match status" value="1"/>
</dbReference>
<keyword evidence="6" id="KW-0010">Activator</keyword>
<dbReference type="SMART" id="SM00382">
    <property type="entry name" value="AAA"/>
    <property type="match status" value="1"/>
</dbReference>
<feature type="domain" description="Sigma-54 factor interaction" evidence="8">
    <location>
        <begin position="323"/>
        <end position="552"/>
    </location>
</feature>
<dbReference type="Pfam" id="PF13188">
    <property type="entry name" value="PAS_8"/>
    <property type="match status" value="1"/>
</dbReference>
<evidence type="ECO:0000256" key="1">
    <source>
        <dbReference type="ARBA" id="ARBA00022741"/>
    </source>
</evidence>
<dbReference type="InterPro" id="IPR058031">
    <property type="entry name" value="AAA_lid_NorR"/>
</dbReference>
<dbReference type="RefSeq" id="WP_272779713.1">
    <property type="nucleotide sequence ID" value="NZ_JAQQLI010000054.1"/>
</dbReference>
<comment type="caution">
    <text evidence="10">The sequence shown here is derived from an EMBL/GenBank/DDBJ whole genome shotgun (WGS) entry which is preliminary data.</text>
</comment>
<dbReference type="Gene3D" id="3.30.450.20">
    <property type="entry name" value="PAS domain"/>
    <property type="match status" value="1"/>
</dbReference>
<dbReference type="InterPro" id="IPR002197">
    <property type="entry name" value="HTH_Fis"/>
</dbReference>
<dbReference type="InterPro" id="IPR025944">
    <property type="entry name" value="Sigma_54_int_dom_CS"/>
</dbReference>
<name>A0ABT5JH02_RHOTP</name>
<keyword evidence="11" id="KW-1185">Reference proteome</keyword>
<evidence type="ECO:0000313" key="11">
    <source>
        <dbReference type="Proteomes" id="UP001165652"/>
    </source>
</evidence>
<dbReference type="SUPFAM" id="SSF52540">
    <property type="entry name" value="P-loop containing nucleoside triphosphate hydrolases"/>
    <property type="match status" value="1"/>
</dbReference>
<dbReference type="SUPFAM" id="SSF46689">
    <property type="entry name" value="Homeodomain-like"/>
    <property type="match status" value="1"/>
</dbReference>
<dbReference type="InterPro" id="IPR003593">
    <property type="entry name" value="AAA+_ATPase"/>
</dbReference>
<keyword evidence="3" id="KW-0902">Two-component regulatory system</keyword>
<dbReference type="Gene3D" id="3.40.50.10660">
    <property type="entry name" value="PrpR receptor domain-like"/>
    <property type="match status" value="1"/>
</dbReference>
<dbReference type="InterPro" id="IPR002078">
    <property type="entry name" value="Sigma_54_int"/>
</dbReference>
<dbReference type="SMART" id="SM00091">
    <property type="entry name" value="PAS"/>
    <property type="match status" value="1"/>
</dbReference>
<sequence length="637" mass="71489">MDAKTHSIVIMWAGVIDAGAMADQDNIRMFQSVGVDDVPAIIGQLDFSTISAVISAPGIAAETRRLIPVPLVIAYPNYIDILETVKYAEARRTLENKKIALILHEDNRIDEGRLRHFINRTIDLFTYRTKADMRLVFERLARHDYALVVGGPTAVGMAAGFDLDAVQLVYREQALQDAVEKTREILSLMDKEIRQRERLDAIIDIIPEGLLETDAAGTIGLCNKRALEMLGLSRDQVLGANVCQLLGDPTWEKVYGQDAVQVDTLFTYKRNSFFSTRQPIQEGGRTIGSVGTLQEAAKIQGMESKFRLQRSRGLVARYTFDDIVCESPIMREIVERTKIYTRCDTTILIEGETGTGKEIFAQSIHNASARKHGPFVAINCAALPDTLLESELMGYDEGAFTGARKGGKTGLFEQAHKGTIFLDEINQLSPSLQSKLLRIVQEKTVRHVGGESVIPVDVRIITATNENLKGKIAAQTFRSDLYYRINVLNITLPPLRERRADIPVLLRHFARKLAGGGRDVERHAEAMHALVRDYDWPGNIRELQNFVERYLVLCERVDRLDRYFFHEFQRAAHPAPLPADATLVQVPLGTLDDMQRELIEAVVARCDGNKSKAAQLMNISRNTLHQRMKGRTEKRGR</sequence>
<dbReference type="Gene3D" id="3.40.50.300">
    <property type="entry name" value="P-loop containing nucleotide triphosphate hydrolases"/>
    <property type="match status" value="1"/>
</dbReference>
<dbReference type="Gene3D" id="3.40.50.2300">
    <property type="match status" value="1"/>
</dbReference>
<evidence type="ECO:0000256" key="2">
    <source>
        <dbReference type="ARBA" id="ARBA00022840"/>
    </source>
</evidence>
<keyword evidence="2" id="KW-0067">ATP-binding</keyword>
<dbReference type="Proteomes" id="UP001165652">
    <property type="component" value="Unassembled WGS sequence"/>
</dbReference>
<dbReference type="EMBL" id="JAQQLI010000054">
    <property type="protein sequence ID" value="MDC7788882.1"/>
    <property type="molecule type" value="Genomic_DNA"/>
</dbReference>
<keyword evidence="4" id="KW-0805">Transcription regulation</keyword>
<dbReference type="InterPro" id="IPR027417">
    <property type="entry name" value="P-loop_NTPase"/>
</dbReference>
<evidence type="ECO:0000256" key="6">
    <source>
        <dbReference type="ARBA" id="ARBA00023159"/>
    </source>
</evidence>
<evidence type="ECO:0000256" key="4">
    <source>
        <dbReference type="ARBA" id="ARBA00023015"/>
    </source>
</evidence>
<dbReference type="PROSITE" id="PS00675">
    <property type="entry name" value="SIGMA54_INTERACT_1"/>
    <property type="match status" value="1"/>
</dbReference>
<reference evidence="10" key="2">
    <citation type="submission" date="2023-02" db="EMBL/GenBank/DDBJ databases">
        <authorList>
            <person name="Rayyan A."/>
            <person name="Meyer T."/>
            <person name="Kyndt J.A."/>
        </authorList>
    </citation>
    <scope>NUCLEOTIDE SEQUENCE</scope>
    <source>
        <strain evidence="10">DSM 9987</strain>
    </source>
</reference>
<evidence type="ECO:0000259" key="9">
    <source>
        <dbReference type="PROSITE" id="PS50112"/>
    </source>
</evidence>
<evidence type="ECO:0000256" key="5">
    <source>
        <dbReference type="ARBA" id="ARBA00023125"/>
    </source>
</evidence>
<dbReference type="CDD" id="cd00130">
    <property type="entry name" value="PAS"/>
    <property type="match status" value="1"/>
</dbReference>
<dbReference type="CDD" id="cd00009">
    <property type="entry name" value="AAA"/>
    <property type="match status" value="1"/>
</dbReference>
<dbReference type="PRINTS" id="PR01590">
    <property type="entry name" value="HTHFIS"/>
</dbReference>
<protein>
    <submittedName>
        <fullName evidence="10">Sigma 54-interacting transcriptional regulator</fullName>
    </submittedName>
</protein>
<keyword evidence="5" id="KW-0238">DNA-binding</keyword>
<dbReference type="InterPro" id="IPR010524">
    <property type="entry name" value="Sig_transdc_resp-reg_PrpR_N"/>
</dbReference>
<dbReference type="NCBIfam" id="TIGR00229">
    <property type="entry name" value="sensory_box"/>
    <property type="match status" value="1"/>
</dbReference>
<dbReference type="InterPro" id="IPR025662">
    <property type="entry name" value="Sigma_54_int_dom_ATP-bd_1"/>
</dbReference>
<dbReference type="PROSITE" id="PS50112">
    <property type="entry name" value="PAS"/>
    <property type="match status" value="1"/>
</dbReference>
<keyword evidence="1" id="KW-0547">Nucleotide-binding</keyword>
<dbReference type="Pfam" id="PF25601">
    <property type="entry name" value="AAA_lid_14"/>
    <property type="match status" value="1"/>
</dbReference>
<dbReference type="PROSITE" id="PS00676">
    <property type="entry name" value="SIGMA54_INTERACT_2"/>
    <property type="match status" value="1"/>
</dbReference>
<gene>
    <name evidence="10" type="ORF">PQJ73_24630</name>
</gene>
<dbReference type="InterPro" id="IPR009057">
    <property type="entry name" value="Homeodomain-like_sf"/>
</dbReference>